<sequence length="71" mass="8389">MEQERKVKRNYVFTEKKLKEKLKMVGDIKSIGIWSGRSPNMIKEGITQEDHDCWFIKTEDLELGDKDDSQN</sequence>
<reference evidence="1" key="1">
    <citation type="journal article" date="2015" name="Nature">
        <title>Complex archaea that bridge the gap between prokaryotes and eukaryotes.</title>
        <authorList>
            <person name="Spang A."/>
            <person name="Saw J.H."/>
            <person name="Jorgensen S.L."/>
            <person name="Zaremba-Niedzwiedzka K."/>
            <person name="Martijn J."/>
            <person name="Lind A.E."/>
            <person name="van Eijk R."/>
            <person name="Schleper C."/>
            <person name="Guy L."/>
            <person name="Ettema T.J."/>
        </authorList>
    </citation>
    <scope>NUCLEOTIDE SEQUENCE</scope>
</reference>
<comment type="caution">
    <text evidence="1">The sequence shown here is derived from an EMBL/GenBank/DDBJ whole genome shotgun (WGS) entry which is preliminary data.</text>
</comment>
<protein>
    <submittedName>
        <fullName evidence="1">Uncharacterized protein</fullName>
    </submittedName>
</protein>
<proteinExistence type="predicted"/>
<accession>A0A0F9DPM2</accession>
<dbReference type="EMBL" id="LAZR01038418">
    <property type="protein sequence ID" value="KKL19616.1"/>
    <property type="molecule type" value="Genomic_DNA"/>
</dbReference>
<dbReference type="AlphaFoldDB" id="A0A0F9DPM2"/>
<organism evidence="1">
    <name type="scientific">marine sediment metagenome</name>
    <dbReference type="NCBI Taxonomy" id="412755"/>
    <lineage>
        <taxon>unclassified sequences</taxon>
        <taxon>metagenomes</taxon>
        <taxon>ecological metagenomes</taxon>
    </lineage>
</organism>
<evidence type="ECO:0000313" key="1">
    <source>
        <dbReference type="EMBL" id="KKL19616.1"/>
    </source>
</evidence>
<name>A0A0F9DPM2_9ZZZZ</name>
<gene>
    <name evidence="1" type="ORF">LCGC14_2463640</name>
</gene>